<sequence length="111" mass="12118">MLGHLVGYRATHSSNASGSDSGFTECPSLSYVGHHQGGYSLALICRHNFAMCQPLLGENVVPPKQRITTSSPQRSIGSNCVFNFKTSFLHLPSQCDGVRYTYPTRQNAQTP</sequence>
<dbReference type="AlphaFoldDB" id="A0A9D4MT15"/>
<organism evidence="1 2">
    <name type="scientific">Dreissena polymorpha</name>
    <name type="common">Zebra mussel</name>
    <name type="synonym">Mytilus polymorpha</name>
    <dbReference type="NCBI Taxonomy" id="45954"/>
    <lineage>
        <taxon>Eukaryota</taxon>
        <taxon>Metazoa</taxon>
        <taxon>Spiralia</taxon>
        <taxon>Lophotrochozoa</taxon>
        <taxon>Mollusca</taxon>
        <taxon>Bivalvia</taxon>
        <taxon>Autobranchia</taxon>
        <taxon>Heteroconchia</taxon>
        <taxon>Euheterodonta</taxon>
        <taxon>Imparidentia</taxon>
        <taxon>Neoheterodontei</taxon>
        <taxon>Myida</taxon>
        <taxon>Dreissenoidea</taxon>
        <taxon>Dreissenidae</taxon>
        <taxon>Dreissena</taxon>
    </lineage>
</organism>
<protein>
    <submittedName>
        <fullName evidence="1">Uncharacterized protein</fullName>
    </submittedName>
</protein>
<reference evidence="1" key="1">
    <citation type="journal article" date="2019" name="bioRxiv">
        <title>The Genome of the Zebra Mussel, Dreissena polymorpha: A Resource for Invasive Species Research.</title>
        <authorList>
            <person name="McCartney M.A."/>
            <person name="Auch B."/>
            <person name="Kono T."/>
            <person name="Mallez S."/>
            <person name="Zhang Y."/>
            <person name="Obille A."/>
            <person name="Becker A."/>
            <person name="Abrahante J.E."/>
            <person name="Garbe J."/>
            <person name="Badalamenti J.P."/>
            <person name="Herman A."/>
            <person name="Mangelson H."/>
            <person name="Liachko I."/>
            <person name="Sullivan S."/>
            <person name="Sone E.D."/>
            <person name="Koren S."/>
            <person name="Silverstein K.A.T."/>
            <person name="Beckman K.B."/>
            <person name="Gohl D.M."/>
        </authorList>
    </citation>
    <scope>NUCLEOTIDE SEQUENCE</scope>
    <source>
        <strain evidence="1">Duluth1</strain>
        <tissue evidence="1">Whole animal</tissue>
    </source>
</reference>
<comment type="caution">
    <text evidence="1">The sequence shown here is derived from an EMBL/GenBank/DDBJ whole genome shotgun (WGS) entry which is preliminary data.</text>
</comment>
<evidence type="ECO:0000313" key="2">
    <source>
        <dbReference type="Proteomes" id="UP000828390"/>
    </source>
</evidence>
<dbReference type="EMBL" id="JAIWYP010000001">
    <property type="protein sequence ID" value="KAH3881274.1"/>
    <property type="molecule type" value="Genomic_DNA"/>
</dbReference>
<gene>
    <name evidence="1" type="ORF">DPMN_005199</name>
</gene>
<reference evidence="1" key="2">
    <citation type="submission" date="2020-11" db="EMBL/GenBank/DDBJ databases">
        <authorList>
            <person name="McCartney M.A."/>
            <person name="Auch B."/>
            <person name="Kono T."/>
            <person name="Mallez S."/>
            <person name="Becker A."/>
            <person name="Gohl D.M."/>
            <person name="Silverstein K.A.T."/>
            <person name="Koren S."/>
            <person name="Bechman K.B."/>
            <person name="Herman A."/>
            <person name="Abrahante J.E."/>
            <person name="Garbe J."/>
        </authorList>
    </citation>
    <scope>NUCLEOTIDE SEQUENCE</scope>
    <source>
        <strain evidence="1">Duluth1</strain>
        <tissue evidence="1">Whole animal</tissue>
    </source>
</reference>
<evidence type="ECO:0000313" key="1">
    <source>
        <dbReference type="EMBL" id="KAH3881274.1"/>
    </source>
</evidence>
<dbReference type="Proteomes" id="UP000828390">
    <property type="component" value="Unassembled WGS sequence"/>
</dbReference>
<proteinExistence type="predicted"/>
<name>A0A9D4MT15_DREPO</name>
<keyword evidence="2" id="KW-1185">Reference proteome</keyword>
<accession>A0A9D4MT15</accession>